<dbReference type="Proteomes" id="UP000257109">
    <property type="component" value="Unassembled WGS sequence"/>
</dbReference>
<proteinExistence type="predicted"/>
<dbReference type="InterPro" id="IPR000477">
    <property type="entry name" value="RT_dom"/>
</dbReference>
<evidence type="ECO:0000313" key="2">
    <source>
        <dbReference type="EMBL" id="RDY05729.1"/>
    </source>
</evidence>
<feature type="domain" description="Reverse transcriptase" evidence="1">
    <location>
        <begin position="195"/>
        <end position="281"/>
    </location>
</feature>
<dbReference type="Pfam" id="PF00078">
    <property type="entry name" value="RVT_1"/>
    <property type="match status" value="1"/>
</dbReference>
<sequence>MKTESTSVTRIDTNAAKEDWKRARIKAETESANQHKERSEAGIMPATQVPNSNQVGQTVSRLTGDVSPLKPSIELKPLPDNVKYAYLGDEQQFPIIIASNLQQEQAEKLLQVLRQHKKAIGWKLSDLPGINPSICMHRVLMEEEACLVRQQQRRLNPTILDIVKKKVSPMQVVPKKSGMTVMKYRNDELVPTRVQNNWRVCIDYRKLNQATCKDHFPLPFLDQVLEKVAGKSHYCFLDRYSGYMQIHITPEDQYKTTFTYLFDTFAYTRMPFGLCNAPSMF</sequence>
<dbReference type="InterPro" id="IPR043128">
    <property type="entry name" value="Rev_trsase/Diguanyl_cyclase"/>
</dbReference>
<gene>
    <name evidence="2" type="ORF">CR513_10399</name>
</gene>
<evidence type="ECO:0000313" key="3">
    <source>
        <dbReference type="Proteomes" id="UP000257109"/>
    </source>
</evidence>
<dbReference type="PANTHER" id="PTHR24559:SF444">
    <property type="entry name" value="REVERSE TRANSCRIPTASE DOMAIN-CONTAINING PROTEIN"/>
    <property type="match status" value="1"/>
</dbReference>
<feature type="non-terminal residue" evidence="2">
    <location>
        <position position="1"/>
    </location>
</feature>
<keyword evidence="3" id="KW-1185">Reference proteome</keyword>
<accession>A0A371HSH0</accession>
<dbReference type="OrthoDB" id="1723412at2759"/>
<dbReference type="Gene3D" id="3.10.10.10">
    <property type="entry name" value="HIV Type 1 Reverse Transcriptase, subunit A, domain 1"/>
    <property type="match status" value="1"/>
</dbReference>
<dbReference type="InterPro" id="IPR053134">
    <property type="entry name" value="RNA-dir_DNA_polymerase"/>
</dbReference>
<dbReference type="Gene3D" id="3.30.70.270">
    <property type="match status" value="1"/>
</dbReference>
<evidence type="ECO:0000259" key="1">
    <source>
        <dbReference type="Pfam" id="PF00078"/>
    </source>
</evidence>
<protein>
    <recommendedName>
        <fullName evidence="1">Reverse transcriptase domain-containing protein</fullName>
    </recommendedName>
</protein>
<dbReference type="InterPro" id="IPR043502">
    <property type="entry name" value="DNA/RNA_pol_sf"/>
</dbReference>
<dbReference type="SUPFAM" id="SSF56672">
    <property type="entry name" value="DNA/RNA polymerases"/>
    <property type="match status" value="1"/>
</dbReference>
<name>A0A371HSH0_MUCPR</name>
<reference evidence="2" key="1">
    <citation type="submission" date="2018-05" db="EMBL/GenBank/DDBJ databases">
        <title>Draft genome of Mucuna pruriens seed.</title>
        <authorList>
            <person name="Nnadi N.E."/>
            <person name="Vos R."/>
            <person name="Hasami M.H."/>
            <person name="Devisetty U.K."/>
            <person name="Aguiy J.C."/>
        </authorList>
    </citation>
    <scope>NUCLEOTIDE SEQUENCE [LARGE SCALE GENOMIC DNA]</scope>
    <source>
        <strain evidence="2">JCA_2017</strain>
    </source>
</reference>
<organism evidence="2 3">
    <name type="scientific">Mucuna pruriens</name>
    <name type="common">Velvet bean</name>
    <name type="synonym">Dolichos pruriens</name>
    <dbReference type="NCBI Taxonomy" id="157652"/>
    <lineage>
        <taxon>Eukaryota</taxon>
        <taxon>Viridiplantae</taxon>
        <taxon>Streptophyta</taxon>
        <taxon>Embryophyta</taxon>
        <taxon>Tracheophyta</taxon>
        <taxon>Spermatophyta</taxon>
        <taxon>Magnoliopsida</taxon>
        <taxon>eudicotyledons</taxon>
        <taxon>Gunneridae</taxon>
        <taxon>Pentapetalae</taxon>
        <taxon>rosids</taxon>
        <taxon>fabids</taxon>
        <taxon>Fabales</taxon>
        <taxon>Fabaceae</taxon>
        <taxon>Papilionoideae</taxon>
        <taxon>50 kb inversion clade</taxon>
        <taxon>NPAAA clade</taxon>
        <taxon>indigoferoid/millettioid clade</taxon>
        <taxon>Phaseoleae</taxon>
        <taxon>Mucuna</taxon>
    </lineage>
</organism>
<dbReference type="PANTHER" id="PTHR24559">
    <property type="entry name" value="TRANSPOSON TY3-I GAG-POL POLYPROTEIN"/>
    <property type="match status" value="1"/>
</dbReference>
<comment type="caution">
    <text evidence="2">The sequence shown here is derived from an EMBL/GenBank/DDBJ whole genome shotgun (WGS) entry which is preliminary data.</text>
</comment>
<dbReference type="EMBL" id="QJKJ01001821">
    <property type="protein sequence ID" value="RDY05729.1"/>
    <property type="molecule type" value="Genomic_DNA"/>
</dbReference>
<dbReference type="AlphaFoldDB" id="A0A371HSH0"/>
<dbReference type="CDD" id="cd01647">
    <property type="entry name" value="RT_LTR"/>
    <property type="match status" value="1"/>
</dbReference>